<dbReference type="EMBL" id="UYYG01000193">
    <property type="protein sequence ID" value="VDN53847.1"/>
    <property type="molecule type" value="Genomic_DNA"/>
</dbReference>
<evidence type="ECO:0000313" key="9">
    <source>
        <dbReference type="WBParaSite" id="DME_0001032701-mRNA-1"/>
    </source>
</evidence>
<feature type="transmembrane region" description="Helical" evidence="5">
    <location>
        <begin position="121"/>
        <end position="140"/>
    </location>
</feature>
<keyword evidence="3 5" id="KW-1133">Transmembrane helix</keyword>
<keyword evidence="8" id="KW-1185">Reference proteome</keyword>
<evidence type="ECO:0000313" key="8">
    <source>
        <dbReference type="Proteomes" id="UP000274756"/>
    </source>
</evidence>
<evidence type="ECO:0000313" key="6">
    <source>
        <dbReference type="EMBL" id="VDN53847.1"/>
    </source>
</evidence>
<evidence type="ECO:0000313" key="7">
    <source>
        <dbReference type="Proteomes" id="UP000038040"/>
    </source>
</evidence>
<dbReference type="STRING" id="318479.A0A0N4UQN3"/>
<dbReference type="AlphaFoldDB" id="A0A0N4UQN3"/>
<dbReference type="PANTHER" id="PTHR11785">
    <property type="entry name" value="AMINO ACID TRANSPORTER"/>
    <property type="match status" value="1"/>
</dbReference>
<name>A0A0N4UQN3_DRAME</name>
<protein>
    <submittedName>
        <fullName evidence="9">AA_permease domain-containing protein</fullName>
    </submittedName>
</protein>
<keyword evidence="4 5" id="KW-0472">Membrane</keyword>
<keyword evidence="2 5" id="KW-0812">Transmembrane</keyword>
<feature type="transmembrane region" description="Helical" evidence="5">
    <location>
        <begin position="36"/>
        <end position="53"/>
    </location>
</feature>
<dbReference type="WBParaSite" id="DME_0001032701-mRNA-1">
    <property type="protein sequence ID" value="DME_0001032701-mRNA-1"/>
    <property type="gene ID" value="DME_0001032701"/>
</dbReference>
<dbReference type="OrthoDB" id="10062876at2759"/>
<evidence type="ECO:0000256" key="3">
    <source>
        <dbReference type="ARBA" id="ARBA00022989"/>
    </source>
</evidence>
<dbReference type="GO" id="GO:0015179">
    <property type="term" value="F:L-amino acid transmembrane transporter activity"/>
    <property type="evidence" value="ECO:0007669"/>
    <property type="project" value="TreeGrafter"/>
</dbReference>
<comment type="subcellular location">
    <subcellularLocation>
        <location evidence="1">Membrane</location>
        <topology evidence="1">Multi-pass membrane protein</topology>
    </subcellularLocation>
</comment>
<accession>A0A0N4UQN3</accession>
<proteinExistence type="predicted"/>
<gene>
    <name evidence="6" type="ORF">DME_LOCUS3820</name>
</gene>
<feature type="transmembrane region" description="Helical" evidence="5">
    <location>
        <begin position="59"/>
        <end position="82"/>
    </location>
</feature>
<reference evidence="6 8" key="2">
    <citation type="submission" date="2018-11" db="EMBL/GenBank/DDBJ databases">
        <authorList>
            <consortium name="Pathogen Informatics"/>
        </authorList>
    </citation>
    <scope>NUCLEOTIDE SEQUENCE [LARGE SCALE GENOMIC DNA]</scope>
</reference>
<reference evidence="9" key="1">
    <citation type="submission" date="2017-02" db="UniProtKB">
        <authorList>
            <consortium name="WormBaseParasite"/>
        </authorList>
    </citation>
    <scope>IDENTIFICATION</scope>
</reference>
<evidence type="ECO:0000256" key="1">
    <source>
        <dbReference type="ARBA" id="ARBA00004141"/>
    </source>
</evidence>
<evidence type="ECO:0000256" key="2">
    <source>
        <dbReference type="ARBA" id="ARBA00022692"/>
    </source>
</evidence>
<dbReference type="GO" id="GO:0016020">
    <property type="term" value="C:membrane"/>
    <property type="evidence" value="ECO:0007669"/>
    <property type="project" value="UniProtKB-SubCell"/>
</dbReference>
<dbReference type="Proteomes" id="UP000038040">
    <property type="component" value="Unplaced"/>
</dbReference>
<dbReference type="Gene3D" id="1.20.1740.10">
    <property type="entry name" value="Amino acid/polyamine transporter I"/>
    <property type="match status" value="1"/>
</dbReference>
<sequence>MFYIFIFHFRLFFVGAREGHMPLVLTMVNKDTRTPIPAVIFTGLLSIAFLSLSNNIYSLINYIQIVYWLAIICVIAALLWLRKTMPNAERPIKVNLFFPIIFLIGCIALVVIPIIGSLKDTAIGIGIMLTALPVYAVFIARGKPPKFLEKISSSLTTFIQKLFIVVDDSKEQ</sequence>
<feature type="transmembrane region" description="Helical" evidence="5">
    <location>
        <begin position="94"/>
        <end position="115"/>
    </location>
</feature>
<dbReference type="InterPro" id="IPR002293">
    <property type="entry name" value="AA/rel_permease1"/>
</dbReference>
<evidence type="ECO:0000256" key="4">
    <source>
        <dbReference type="ARBA" id="ARBA00023136"/>
    </source>
</evidence>
<organism evidence="7 9">
    <name type="scientific">Dracunculus medinensis</name>
    <name type="common">Guinea worm</name>
    <dbReference type="NCBI Taxonomy" id="318479"/>
    <lineage>
        <taxon>Eukaryota</taxon>
        <taxon>Metazoa</taxon>
        <taxon>Ecdysozoa</taxon>
        <taxon>Nematoda</taxon>
        <taxon>Chromadorea</taxon>
        <taxon>Rhabditida</taxon>
        <taxon>Spirurina</taxon>
        <taxon>Dracunculoidea</taxon>
        <taxon>Dracunculidae</taxon>
        <taxon>Dracunculus</taxon>
    </lineage>
</organism>
<dbReference type="PANTHER" id="PTHR11785:SF531">
    <property type="entry name" value="LARGE NEUTRAL AMINO ACIDS TRANSPORTER SMALL SUBUNIT 1"/>
    <property type="match status" value="1"/>
</dbReference>
<dbReference type="InterPro" id="IPR050598">
    <property type="entry name" value="AminoAcid_Transporter"/>
</dbReference>
<dbReference type="Pfam" id="PF13520">
    <property type="entry name" value="AA_permease_2"/>
    <property type="match status" value="1"/>
</dbReference>
<evidence type="ECO:0000256" key="5">
    <source>
        <dbReference type="SAM" id="Phobius"/>
    </source>
</evidence>
<dbReference type="Proteomes" id="UP000274756">
    <property type="component" value="Unassembled WGS sequence"/>
</dbReference>